<proteinExistence type="predicted"/>
<dbReference type="EMBL" id="VSSQ01069992">
    <property type="protein sequence ID" value="MPN21900.1"/>
    <property type="molecule type" value="Genomic_DNA"/>
</dbReference>
<name>A0A645G7E2_9ZZZZ</name>
<comment type="caution">
    <text evidence="1">The sequence shown here is derived from an EMBL/GenBank/DDBJ whole genome shotgun (WGS) entry which is preliminary data.</text>
</comment>
<protein>
    <submittedName>
        <fullName evidence="1">Uncharacterized protein</fullName>
    </submittedName>
</protein>
<organism evidence="1">
    <name type="scientific">bioreactor metagenome</name>
    <dbReference type="NCBI Taxonomy" id="1076179"/>
    <lineage>
        <taxon>unclassified sequences</taxon>
        <taxon>metagenomes</taxon>
        <taxon>ecological metagenomes</taxon>
    </lineage>
</organism>
<evidence type="ECO:0000313" key="1">
    <source>
        <dbReference type="EMBL" id="MPN21900.1"/>
    </source>
</evidence>
<dbReference type="AlphaFoldDB" id="A0A645G7E2"/>
<reference evidence="1" key="1">
    <citation type="submission" date="2019-08" db="EMBL/GenBank/DDBJ databases">
        <authorList>
            <person name="Kucharzyk K."/>
            <person name="Murdoch R.W."/>
            <person name="Higgins S."/>
            <person name="Loffler F."/>
        </authorList>
    </citation>
    <scope>NUCLEOTIDE SEQUENCE</scope>
</reference>
<sequence>MEAQHPGFGIFGAKALAHDLRPQAAGGPEFGHLFQKVIMGRKEEGQLRGKMVYFQAGTDGCLDVFNGIGQGKGHLLHGRGPGFPDVIARNADGVPVGHFFFTILEDVRDQAQTGCGRENISSPRYIFFKDVILDGAAQLFGGHALFLAYGNVHSQ</sequence>
<accession>A0A645G7E2</accession>
<gene>
    <name evidence="1" type="ORF">SDC9_169282</name>
</gene>